<comment type="caution">
    <text evidence="2">The sequence shown here is derived from an EMBL/GenBank/DDBJ whole genome shotgun (WGS) entry which is preliminary data.</text>
</comment>
<dbReference type="Proteomes" id="UP001174136">
    <property type="component" value="Unassembled WGS sequence"/>
</dbReference>
<keyword evidence="3" id="KW-1185">Reference proteome</keyword>
<name>A0AA47MI85_MERPO</name>
<proteinExistence type="predicted"/>
<evidence type="ECO:0000313" key="3">
    <source>
        <dbReference type="Proteomes" id="UP001174136"/>
    </source>
</evidence>
<protein>
    <submittedName>
        <fullName evidence="2">Uncharacterized protein</fullName>
    </submittedName>
</protein>
<evidence type="ECO:0000256" key="1">
    <source>
        <dbReference type="SAM" id="MobiDB-lite"/>
    </source>
</evidence>
<gene>
    <name evidence="2" type="ORF">N1851_022183</name>
</gene>
<feature type="compositionally biased region" description="Polar residues" evidence="1">
    <location>
        <begin position="62"/>
        <end position="72"/>
    </location>
</feature>
<accession>A0AA47MI85</accession>
<evidence type="ECO:0000313" key="2">
    <source>
        <dbReference type="EMBL" id="KAK0140818.1"/>
    </source>
</evidence>
<dbReference type="AlphaFoldDB" id="A0AA47MI85"/>
<reference evidence="2" key="1">
    <citation type="journal article" date="2023" name="Front. Mar. Sci.">
        <title>A new Merluccius polli reference genome to investigate the effects of global change in West African waters.</title>
        <authorList>
            <person name="Mateo J.L."/>
            <person name="Blanco-Fernandez C."/>
            <person name="Garcia-Vazquez E."/>
            <person name="Machado-Schiaffino G."/>
        </authorList>
    </citation>
    <scope>NUCLEOTIDE SEQUENCE</scope>
    <source>
        <strain evidence="2">C29</strain>
        <tissue evidence="2">Fin</tissue>
    </source>
</reference>
<feature type="compositionally biased region" description="Low complexity" evidence="1">
    <location>
        <begin position="77"/>
        <end position="86"/>
    </location>
</feature>
<organism evidence="2 3">
    <name type="scientific">Merluccius polli</name>
    <name type="common">Benguela hake</name>
    <name type="synonym">Merluccius cadenati</name>
    <dbReference type="NCBI Taxonomy" id="89951"/>
    <lineage>
        <taxon>Eukaryota</taxon>
        <taxon>Metazoa</taxon>
        <taxon>Chordata</taxon>
        <taxon>Craniata</taxon>
        <taxon>Vertebrata</taxon>
        <taxon>Euteleostomi</taxon>
        <taxon>Actinopterygii</taxon>
        <taxon>Neopterygii</taxon>
        <taxon>Teleostei</taxon>
        <taxon>Neoteleostei</taxon>
        <taxon>Acanthomorphata</taxon>
        <taxon>Zeiogadaria</taxon>
        <taxon>Gadariae</taxon>
        <taxon>Gadiformes</taxon>
        <taxon>Gadoidei</taxon>
        <taxon>Merlucciidae</taxon>
        <taxon>Merluccius</taxon>
    </lineage>
</organism>
<dbReference type="PANTHER" id="PTHR33332">
    <property type="entry name" value="REVERSE TRANSCRIPTASE DOMAIN-CONTAINING PROTEIN"/>
    <property type="match status" value="1"/>
</dbReference>
<sequence>MDLLVTVEDAVVGPSPTARNLGVILDDQLRCTADITAMIRSCRFALYNIRRGNKSRRGNRARYNTGSDPSSRGKQRSPWSKHSSSSRLDYCNSLLAGLPASKIKPLQPIQNAAARLVFNLPKFNHVTPPIFRDLHWLPVAARITFKTMVLTYKAVNGTAPDPPPGTSQTPRPG</sequence>
<dbReference type="EMBL" id="JAOPHQ010004009">
    <property type="protein sequence ID" value="KAK0140818.1"/>
    <property type="molecule type" value="Genomic_DNA"/>
</dbReference>
<feature type="region of interest" description="Disordered" evidence="1">
    <location>
        <begin position="56"/>
        <end position="86"/>
    </location>
</feature>